<dbReference type="PANTHER" id="PTHR33452:SF1">
    <property type="entry name" value="INNER MEMBRANE PROTEIN YPHA-RELATED"/>
    <property type="match status" value="1"/>
</dbReference>
<feature type="transmembrane region" description="Helical" evidence="7">
    <location>
        <begin position="20"/>
        <end position="37"/>
    </location>
</feature>
<evidence type="ECO:0000256" key="6">
    <source>
        <dbReference type="ARBA" id="ARBA00023136"/>
    </source>
</evidence>
<evidence type="ECO:0000256" key="7">
    <source>
        <dbReference type="SAM" id="Phobius"/>
    </source>
</evidence>
<evidence type="ECO:0000256" key="3">
    <source>
        <dbReference type="ARBA" id="ARBA00022475"/>
    </source>
</evidence>
<comment type="similarity">
    <text evidence="2">Belongs to the DoxX family.</text>
</comment>
<accession>A0A1I7NJ91</accession>
<dbReference type="InterPro" id="IPR051907">
    <property type="entry name" value="DoxX-like_oxidoreductase"/>
</dbReference>
<gene>
    <name evidence="8" type="ORF">SAMN05660895_2072</name>
</gene>
<keyword evidence="4 7" id="KW-0812">Transmembrane</keyword>
<evidence type="ECO:0000256" key="4">
    <source>
        <dbReference type="ARBA" id="ARBA00022692"/>
    </source>
</evidence>
<proteinExistence type="inferred from homology"/>
<dbReference type="PANTHER" id="PTHR33452">
    <property type="entry name" value="OXIDOREDUCTASE CATD-RELATED"/>
    <property type="match status" value="1"/>
</dbReference>
<dbReference type="Pfam" id="PF07681">
    <property type="entry name" value="DoxX"/>
    <property type="match status" value="1"/>
</dbReference>
<evidence type="ECO:0000256" key="5">
    <source>
        <dbReference type="ARBA" id="ARBA00022989"/>
    </source>
</evidence>
<dbReference type="Proteomes" id="UP000199537">
    <property type="component" value="Unassembled WGS sequence"/>
</dbReference>
<sequence>MITNFMQKNGSAKIQKDSFILTAVFVFYIKFFIYRTMKNLFSVRWSHGLVNLSLLVLRVGTGMMLLTHGLPKLMHFQEMAGHFADPLHIGSTASLIVVLIAEIICAFLLVIGLLSRPVAAVIFIQMMIILLFIHHHDPFAKQELAWHYLISSFVLLCCGPGRISIDGMISR</sequence>
<keyword evidence="3" id="KW-1003">Cell membrane</keyword>
<dbReference type="InterPro" id="IPR032808">
    <property type="entry name" value="DoxX"/>
</dbReference>
<dbReference type="AlphaFoldDB" id="A0A1I7NJ91"/>
<feature type="transmembrane region" description="Helical" evidence="7">
    <location>
        <begin position="118"/>
        <end position="134"/>
    </location>
</feature>
<dbReference type="STRING" id="1393122.SAMN05660895_2072"/>
<name>A0A1I7NJ91_9BACT</name>
<evidence type="ECO:0000256" key="1">
    <source>
        <dbReference type="ARBA" id="ARBA00004651"/>
    </source>
</evidence>
<dbReference type="EMBL" id="FPCJ01000001">
    <property type="protein sequence ID" value="SFV34725.1"/>
    <property type="molecule type" value="Genomic_DNA"/>
</dbReference>
<dbReference type="GO" id="GO:0005886">
    <property type="term" value="C:plasma membrane"/>
    <property type="evidence" value="ECO:0007669"/>
    <property type="project" value="UniProtKB-SubCell"/>
</dbReference>
<evidence type="ECO:0000256" key="2">
    <source>
        <dbReference type="ARBA" id="ARBA00006679"/>
    </source>
</evidence>
<organism evidence="8 9">
    <name type="scientific">Thermoflavifilum thermophilum</name>
    <dbReference type="NCBI Taxonomy" id="1393122"/>
    <lineage>
        <taxon>Bacteria</taxon>
        <taxon>Pseudomonadati</taxon>
        <taxon>Bacteroidota</taxon>
        <taxon>Chitinophagia</taxon>
        <taxon>Chitinophagales</taxon>
        <taxon>Chitinophagaceae</taxon>
        <taxon>Thermoflavifilum</taxon>
    </lineage>
</organism>
<protein>
    <submittedName>
        <fullName evidence="8">Putative oxidoreductase</fullName>
    </submittedName>
</protein>
<keyword evidence="9" id="KW-1185">Reference proteome</keyword>
<evidence type="ECO:0000313" key="8">
    <source>
        <dbReference type="EMBL" id="SFV34725.1"/>
    </source>
</evidence>
<keyword evidence="5 7" id="KW-1133">Transmembrane helix</keyword>
<reference evidence="9" key="1">
    <citation type="submission" date="2016-10" db="EMBL/GenBank/DDBJ databases">
        <authorList>
            <person name="Varghese N."/>
            <person name="Submissions S."/>
        </authorList>
    </citation>
    <scope>NUCLEOTIDE SEQUENCE [LARGE SCALE GENOMIC DNA]</scope>
    <source>
        <strain evidence="9">DSM 14807</strain>
    </source>
</reference>
<feature type="transmembrane region" description="Helical" evidence="7">
    <location>
        <begin position="87"/>
        <end position="111"/>
    </location>
</feature>
<feature type="transmembrane region" description="Helical" evidence="7">
    <location>
        <begin position="146"/>
        <end position="165"/>
    </location>
</feature>
<comment type="subcellular location">
    <subcellularLocation>
        <location evidence="1">Cell membrane</location>
        <topology evidence="1">Multi-pass membrane protein</topology>
    </subcellularLocation>
</comment>
<evidence type="ECO:0000313" key="9">
    <source>
        <dbReference type="Proteomes" id="UP000199537"/>
    </source>
</evidence>
<feature type="transmembrane region" description="Helical" evidence="7">
    <location>
        <begin position="49"/>
        <end position="67"/>
    </location>
</feature>
<keyword evidence="6 7" id="KW-0472">Membrane</keyword>
<dbReference type="OrthoDB" id="9813193at2"/>